<dbReference type="CDD" id="cd01536">
    <property type="entry name" value="PBP1_ABC_sugar_binding-like"/>
    <property type="match status" value="1"/>
</dbReference>
<comment type="caution">
    <text evidence="5">The sequence shown here is derived from an EMBL/GenBank/DDBJ whole genome shotgun (WGS) entry which is preliminary data.</text>
</comment>
<reference evidence="5 6" key="1">
    <citation type="submission" date="2019-12" db="EMBL/GenBank/DDBJ databases">
        <authorList>
            <person name="Huq M.A."/>
        </authorList>
    </citation>
    <scope>NUCLEOTIDE SEQUENCE [LARGE SCALE GENOMIC DNA]</scope>
    <source>
        <strain evidence="5 6">MAH-18</strain>
    </source>
</reference>
<protein>
    <submittedName>
        <fullName evidence="5">Substrate-binding domain-containing protein</fullName>
    </submittedName>
</protein>
<dbReference type="InterPro" id="IPR028082">
    <property type="entry name" value="Peripla_BP_I"/>
</dbReference>
<dbReference type="PANTHER" id="PTHR30036:SF7">
    <property type="entry name" value="ABC TRANSPORTER PERIPLASMIC-BINDING PROTEIN YPHF"/>
    <property type="match status" value="1"/>
</dbReference>
<dbReference type="RefSeq" id="WP_157343055.1">
    <property type="nucleotide sequence ID" value="NZ_WSEK01000004.1"/>
</dbReference>
<evidence type="ECO:0000313" key="6">
    <source>
        <dbReference type="Proteomes" id="UP000473525"/>
    </source>
</evidence>
<dbReference type="AlphaFoldDB" id="A0A6L6XXC3"/>
<feature type="domain" description="Periplasmic binding protein" evidence="4">
    <location>
        <begin position="55"/>
        <end position="296"/>
    </location>
</feature>
<dbReference type="Gene3D" id="3.40.50.2300">
    <property type="match status" value="2"/>
</dbReference>
<comment type="subcellular location">
    <subcellularLocation>
        <location evidence="1">Cell envelope</location>
    </subcellularLocation>
</comment>
<dbReference type="Proteomes" id="UP000473525">
    <property type="component" value="Unassembled WGS sequence"/>
</dbReference>
<dbReference type="InterPro" id="IPR050555">
    <property type="entry name" value="Bact_Solute-Bind_Prot2"/>
</dbReference>
<organism evidence="5 6">
    <name type="scientific">Nocardioides agri</name>
    <dbReference type="NCBI Taxonomy" id="2682843"/>
    <lineage>
        <taxon>Bacteria</taxon>
        <taxon>Bacillati</taxon>
        <taxon>Actinomycetota</taxon>
        <taxon>Actinomycetes</taxon>
        <taxon>Propionibacteriales</taxon>
        <taxon>Nocardioidaceae</taxon>
        <taxon>Nocardioides</taxon>
    </lineage>
</organism>
<keyword evidence="6" id="KW-1185">Reference proteome</keyword>
<evidence type="ECO:0000256" key="3">
    <source>
        <dbReference type="SAM" id="SignalP"/>
    </source>
</evidence>
<feature type="signal peptide" evidence="3">
    <location>
        <begin position="1"/>
        <end position="28"/>
    </location>
</feature>
<feature type="chain" id="PRO_5038699946" evidence="3">
    <location>
        <begin position="29"/>
        <end position="333"/>
    </location>
</feature>
<dbReference type="GO" id="GO:0030246">
    <property type="term" value="F:carbohydrate binding"/>
    <property type="evidence" value="ECO:0007669"/>
    <property type="project" value="TreeGrafter"/>
</dbReference>
<dbReference type="GO" id="GO:0030288">
    <property type="term" value="C:outer membrane-bounded periplasmic space"/>
    <property type="evidence" value="ECO:0007669"/>
    <property type="project" value="TreeGrafter"/>
</dbReference>
<dbReference type="InterPro" id="IPR025997">
    <property type="entry name" value="SBP_2_dom"/>
</dbReference>
<accession>A0A6L6XXC3</accession>
<proteinExistence type="inferred from homology"/>
<sequence length="333" mass="34399">MTSRSHTLGKGRRAALAALAVSSFVVLAACGSDPKPAAGSSDTDSGSDETKTLVFSPLALKIPAMQQLSEGVKHYAEEQGYDVIVQDPNLDPQKQVTDLQTAIESGKADAVWAIMVAPDAAKALLPAAQAKGVPMVVNGTPEAYGMDGMQPGISFATIDYKAQGEAAGTELGNCINERYDGKAKVLFAESTAGTAGKEEYEGAVKETLAATAPDAEIVTTITVTDRQAAQTDVGNALQGNPDITAVFAQNDEGALGTVGAFKAAGKDVPCITETGGNEETLAAVESGDLYAVVALQFADDMTQNVDKLTEMLDDPDAEGVQLVTPQKVVKAES</sequence>
<dbReference type="Pfam" id="PF13407">
    <property type="entry name" value="Peripla_BP_4"/>
    <property type="match status" value="1"/>
</dbReference>
<gene>
    <name evidence="5" type="ORF">GON03_13270</name>
</gene>
<dbReference type="SUPFAM" id="SSF53822">
    <property type="entry name" value="Periplasmic binding protein-like I"/>
    <property type="match status" value="1"/>
</dbReference>
<evidence type="ECO:0000313" key="5">
    <source>
        <dbReference type="EMBL" id="MVQ50155.1"/>
    </source>
</evidence>
<comment type="similarity">
    <text evidence="2">Belongs to the bacterial solute-binding protein 2 family.</text>
</comment>
<dbReference type="EMBL" id="WSEK01000004">
    <property type="protein sequence ID" value="MVQ50155.1"/>
    <property type="molecule type" value="Genomic_DNA"/>
</dbReference>
<evidence type="ECO:0000259" key="4">
    <source>
        <dbReference type="Pfam" id="PF13407"/>
    </source>
</evidence>
<evidence type="ECO:0000256" key="1">
    <source>
        <dbReference type="ARBA" id="ARBA00004196"/>
    </source>
</evidence>
<name>A0A6L6XXC3_9ACTN</name>
<evidence type="ECO:0000256" key="2">
    <source>
        <dbReference type="ARBA" id="ARBA00007639"/>
    </source>
</evidence>
<keyword evidence="3" id="KW-0732">Signal</keyword>
<dbReference type="PROSITE" id="PS51257">
    <property type="entry name" value="PROKAR_LIPOPROTEIN"/>
    <property type="match status" value="1"/>
</dbReference>
<dbReference type="PANTHER" id="PTHR30036">
    <property type="entry name" value="D-XYLOSE-BINDING PERIPLASMIC PROTEIN"/>
    <property type="match status" value="1"/>
</dbReference>